<name>A0A1L9R6K3_ASPWE</name>
<gene>
    <name evidence="1" type="ORF">ASPWEDRAFT_46154</name>
</gene>
<dbReference type="Proteomes" id="UP000184383">
    <property type="component" value="Unassembled WGS sequence"/>
</dbReference>
<reference evidence="2" key="1">
    <citation type="journal article" date="2017" name="Genome Biol.">
        <title>Comparative genomics reveals high biological diversity and specific adaptations in the industrially and medically important fungal genus Aspergillus.</title>
        <authorList>
            <person name="de Vries R.P."/>
            <person name="Riley R."/>
            <person name="Wiebenga A."/>
            <person name="Aguilar-Osorio G."/>
            <person name="Amillis S."/>
            <person name="Uchima C.A."/>
            <person name="Anderluh G."/>
            <person name="Asadollahi M."/>
            <person name="Askin M."/>
            <person name="Barry K."/>
            <person name="Battaglia E."/>
            <person name="Bayram O."/>
            <person name="Benocci T."/>
            <person name="Braus-Stromeyer S.A."/>
            <person name="Caldana C."/>
            <person name="Canovas D."/>
            <person name="Cerqueira G.C."/>
            <person name="Chen F."/>
            <person name="Chen W."/>
            <person name="Choi C."/>
            <person name="Clum A."/>
            <person name="Dos Santos R.A."/>
            <person name="Damasio A.R."/>
            <person name="Diallinas G."/>
            <person name="Emri T."/>
            <person name="Fekete E."/>
            <person name="Flipphi M."/>
            <person name="Freyberg S."/>
            <person name="Gallo A."/>
            <person name="Gournas C."/>
            <person name="Habgood R."/>
            <person name="Hainaut M."/>
            <person name="Harispe M.L."/>
            <person name="Henrissat B."/>
            <person name="Hilden K.S."/>
            <person name="Hope R."/>
            <person name="Hossain A."/>
            <person name="Karabika E."/>
            <person name="Karaffa L."/>
            <person name="Karanyi Z."/>
            <person name="Krasevec N."/>
            <person name="Kuo A."/>
            <person name="Kusch H."/>
            <person name="LaButti K."/>
            <person name="Lagendijk E.L."/>
            <person name="Lapidus A."/>
            <person name="Levasseur A."/>
            <person name="Lindquist E."/>
            <person name="Lipzen A."/>
            <person name="Logrieco A.F."/>
            <person name="MacCabe A."/>
            <person name="Maekelae M.R."/>
            <person name="Malavazi I."/>
            <person name="Melin P."/>
            <person name="Meyer V."/>
            <person name="Mielnichuk N."/>
            <person name="Miskei M."/>
            <person name="Molnar A.P."/>
            <person name="Mule G."/>
            <person name="Ngan C.Y."/>
            <person name="Orejas M."/>
            <person name="Orosz E."/>
            <person name="Ouedraogo J.P."/>
            <person name="Overkamp K.M."/>
            <person name="Park H.-S."/>
            <person name="Perrone G."/>
            <person name="Piumi F."/>
            <person name="Punt P.J."/>
            <person name="Ram A.F."/>
            <person name="Ramon A."/>
            <person name="Rauscher S."/>
            <person name="Record E."/>
            <person name="Riano-Pachon D.M."/>
            <person name="Robert V."/>
            <person name="Roehrig J."/>
            <person name="Ruller R."/>
            <person name="Salamov A."/>
            <person name="Salih N.S."/>
            <person name="Samson R.A."/>
            <person name="Sandor E."/>
            <person name="Sanguinetti M."/>
            <person name="Schuetze T."/>
            <person name="Sepcic K."/>
            <person name="Shelest E."/>
            <person name="Sherlock G."/>
            <person name="Sophianopoulou V."/>
            <person name="Squina F.M."/>
            <person name="Sun H."/>
            <person name="Susca A."/>
            <person name="Todd R.B."/>
            <person name="Tsang A."/>
            <person name="Unkles S.E."/>
            <person name="van de Wiele N."/>
            <person name="van Rossen-Uffink D."/>
            <person name="Oliveira J.V."/>
            <person name="Vesth T.C."/>
            <person name="Visser J."/>
            <person name="Yu J.-H."/>
            <person name="Zhou M."/>
            <person name="Andersen M.R."/>
            <person name="Archer D.B."/>
            <person name="Baker S.E."/>
            <person name="Benoit I."/>
            <person name="Brakhage A.A."/>
            <person name="Braus G.H."/>
            <person name="Fischer R."/>
            <person name="Frisvad J.C."/>
            <person name="Goldman G.H."/>
            <person name="Houbraken J."/>
            <person name="Oakley B."/>
            <person name="Pocsi I."/>
            <person name="Scazzocchio C."/>
            <person name="Seiboth B."/>
            <person name="vanKuyk P.A."/>
            <person name="Wortman J."/>
            <person name="Dyer P.S."/>
            <person name="Grigoriev I.V."/>
        </authorList>
    </citation>
    <scope>NUCLEOTIDE SEQUENCE [LARGE SCALE GENOMIC DNA]</scope>
    <source>
        <strain evidence="2">DTO 134E9</strain>
    </source>
</reference>
<keyword evidence="2" id="KW-1185">Reference proteome</keyword>
<proteinExistence type="predicted"/>
<dbReference type="EMBL" id="KV878217">
    <property type="protein sequence ID" value="OJJ30552.1"/>
    <property type="molecule type" value="Genomic_DNA"/>
</dbReference>
<organism evidence="1 2">
    <name type="scientific">Aspergillus wentii DTO 134E9</name>
    <dbReference type="NCBI Taxonomy" id="1073089"/>
    <lineage>
        <taxon>Eukaryota</taxon>
        <taxon>Fungi</taxon>
        <taxon>Dikarya</taxon>
        <taxon>Ascomycota</taxon>
        <taxon>Pezizomycotina</taxon>
        <taxon>Eurotiomycetes</taxon>
        <taxon>Eurotiomycetidae</taxon>
        <taxon>Eurotiales</taxon>
        <taxon>Aspergillaceae</taxon>
        <taxon>Aspergillus</taxon>
        <taxon>Aspergillus subgen. Cremei</taxon>
    </lineage>
</organism>
<evidence type="ECO:0000313" key="1">
    <source>
        <dbReference type="EMBL" id="OJJ30552.1"/>
    </source>
</evidence>
<dbReference type="AlphaFoldDB" id="A0A1L9R6K3"/>
<dbReference type="VEuPathDB" id="FungiDB:ASPWEDRAFT_46154"/>
<dbReference type="GeneID" id="63752555"/>
<evidence type="ECO:0000313" key="2">
    <source>
        <dbReference type="Proteomes" id="UP000184383"/>
    </source>
</evidence>
<sequence length="117" mass="13600">MLGPPERMVEFIHYNYLLPKSISQVYTIYFPLNMKAVSLFAVLMPIFPMALGAPSCDLTGVNGCHNPYNNCIQKCYCEYNNCWATTPGNTCYEKLNQCVQPCWERYNDCWQKLIDRH</sequence>
<accession>A0A1L9R6K3</accession>
<protein>
    <submittedName>
        <fullName evidence="1">Uncharacterized protein</fullName>
    </submittedName>
</protein>
<dbReference type="RefSeq" id="XP_040684229.1">
    <property type="nucleotide sequence ID" value="XM_040836707.1"/>
</dbReference>